<evidence type="ECO:0000313" key="12">
    <source>
        <dbReference type="Proteomes" id="UP001497600"/>
    </source>
</evidence>
<keyword evidence="12" id="KW-1185">Reference proteome</keyword>
<dbReference type="InterPro" id="IPR043130">
    <property type="entry name" value="CDP-OH_PTrfase_TM_dom"/>
</dbReference>
<keyword evidence="5" id="KW-1133">Transmembrane helix</keyword>
<gene>
    <name evidence="11" type="primary">CRD1</name>
    <name evidence="11" type="ORF">CAAN4_G01046</name>
</gene>
<keyword evidence="7" id="KW-0472">Membrane</keyword>
<dbReference type="Pfam" id="PF01066">
    <property type="entry name" value="CDP-OH_P_transf"/>
    <property type="match status" value="1"/>
</dbReference>
<dbReference type="PANTHER" id="PTHR14269">
    <property type="entry name" value="CDP-DIACYLGLYCEROL--GLYCEROL-3-PHOSPHATE 3-PHOSPHATIDYLTRANSFERASE-RELATED"/>
    <property type="match status" value="1"/>
</dbReference>
<organism evidence="11 12">
    <name type="scientific">[Candida] anglica</name>
    <dbReference type="NCBI Taxonomy" id="148631"/>
    <lineage>
        <taxon>Eukaryota</taxon>
        <taxon>Fungi</taxon>
        <taxon>Dikarya</taxon>
        <taxon>Ascomycota</taxon>
        <taxon>Saccharomycotina</taxon>
        <taxon>Pichiomycetes</taxon>
        <taxon>Debaryomycetaceae</taxon>
        <taxon>Kurtzmaniella</taxon>
    </lineage>
</organism>
<evidence type="ECO:0000256" key="7">
    <source>
        <dbReference type="ARBA" id="ARBA00023136"/>
    </source>
</evidence>
<accession>A0ABP0EGK0</accession>
<name>A0ABP0EGK0_9ASCO</name>
<reference evidence="11 12" key="1">
    <citation type="submission" date="2024-01" db="EMBL/GenBank/DDBJ databases">
        <authorList>
            <consortium name="Genoscope - CEA"/>
            <person name="William W."/>
        </authorList>
    </citation>
    <scope>NUCLEOTIDE SEQUENCE [LARGE SCALE GENOMIC DNA]</scope>
    <source>
        <strain evidence="11 12">29B2s-10</strain>
    </source>
</reference>
<dbReference type="PANTHER" id="PTHR14269:SF60">
    <property type="entry name" value="CARDIOLIPIN SYNTHASE (CMP-FORMING)"/>
    <property type="match status" value="1"/>
</dbReference>
<dbReference type="InterPro" id="IPR050324">
    <property type="entry name" value="CDP-alcohol_PTase-I"/>
</dbReference>
<evidence type="ECO:0000256" key="3">
    <source>
        <dbReference type="ARBA" id="ARBA00022679"/>
    </source>
</evidence>
<evidence type="ECO:0000256" key="5">
    <source>
        <dbReference type="ARBA" id="ARBA00022989"/>
    </source>
</evidence>
<keyword evidence="4" id="KW-0812">Transmembrane</keyword>
<comment type="similarity">
    <text evidence="10">Belongs to the CDP-alcohol phosphatidyltransferase class-I family.</text>
</comment>
<evidence type="ECO:0000256" key="4">
    <source>
        <dbReference type="ARBA" id="ARBA00022692"/>
    </source>
</evidence>
<keyword evidence="2" id="KW-0444">Lipid biosynthesis</keyword>
<protein>
    <submittedName>
        <fullName evidence="11">Cardiolipin synthase (CMP-forming)</fullName>
    </submittedName>
</protein>
<comment type="subcellular location">
    <subcellularLocation>
        <location evidence="1">Membrane</location>
        <topology evidence="1">Multi-pass membrane protein</topology>
    </subcellularLocation>
</comment>
<dbReference type="InterPro" id="IPR048254">
    <property type="entry name" value="CDP_ALCOHOL_P_TRANSF_CS"/>
</dbReference>
<keyword evidence="3 10" id="KW-0808">Transferase</keyword>
<evidence type="ECO:0000256" key="6">
    <source>
        <dbReference type="ARBA" id="ARBA00023098"/>
    </source>
</evidence>
<evidence type="ECO:0000256" key="9">
    <source>
        <dbReference type="ARBA" id="ARBA00023264"/>
    </source>
</evidence>
<dbReference type="Gene3D" id="1.20.120.1760">
    <property type="match status" value="1"/>
</dbReference>
<dbReference type="InterPro" id="IPR000462">
    <property type="entry name" value="CDP-OH_P_trans"/>
</dbReference>
<keyword evidence="6" id="KW-0443">Lipid metabolism</keyword>
<dbReference type="PROSITE" id="PS00379">
    <property type="entry name" value="CDP_ALCOHOL_P_TRANSF"/>
    <property type="match status" value="1"/>
</dbReference>
<keyword evidence="8" id="KW-0594">Phospholipid biosynthesis</keyword>
<sequence length="294" mass="33251">MRVTLGFGYSRAFNSLRCTRLSVPSHIALYKPPTIIRPLQFFSSTRIVQDDQHRQTKPNKKSSIIPSSELRQEFQATTKKNIESILPKHENIYTIPNLLTFTRIATTPAIGYFLCNNQTAWAMSIFVYSCVTDFVDGFIARKYNMGTVLGSVMDPMADKFLMTVCTVSLSYASTMPLYMASLIIGRDVMLGFMAIYYRYISLPAPKTFVRYWDFSIPSASVHPTRLSKWNTGFQMIYIGLLVMKPGIESLLGDSSWVESFQYGLTAFEYLVASTTIISGGTYLFSKDAVKFVNK</sequence>
<evidence type="ECO:0000313" key="11">
    <source>
        <dbReference type="EMBL" id="CAK7915825.1"/>
    </source>
</evidence>
<evidence type="ECO:0000256" key="10">
    <source>
        <dbReference type="RuleBase" id="RU003750"/>
    </source>
</evidence>
<evidence type="ECO:0000256" key="1">
    <source>
        <dbReference type="ARBA" id="ARBA00004141"/>
    </source>
</evidence>
<proteinExistence type="inferred from homology"/>
<evidence type="ECO:0000256" key="8">
    <source>
        <dbReference type="ARBA" id="ARBA00023209"/>
    </source>
</evidence>
<evidence type="ECO:0000256" key="2">
    <source>
        <dbReference type="ARBA" id="ARBA00022516"/>
    </source>
</evidence>
<dbReference type="Proteomes" id="UP001497600">
    <property type="component" value="Chromosome G"/>
</dbReference>
<dbReference type="EMBL" id="OZ004259">
    <property type="protein sequence ID" value="CAK7915825.1"/>
    <property type="molecule type" value="Genomic_DNA"/>
</dbReference>
<keyword evidence="9" id="KW-1208">Phospholipid metabolism</keyword>